<gene>
    <name evidence="1" type="ORF">TRFO_23848</name>
</gene>
<protein>
    <submittedName>
        <fullName evidence="1">Uncharacterized protein</fullName>
    </submittedName>
</protein>
<sequence>MKNTMKNLSMLIPRSLKQLDNNIQNKEYEKAEAKLVDISSSLVVTYFIPTDSKFKHDLLPSILQKVLPITYNEQLNLRFQAESFLTHWYSLLSSFSPVYLLTVYQSLQTTTLQPAAQASLLTFLTNALHYISPNSREDYLGTCHSLLLSSQPEFLNHLTKSDWELLANTFSLQIIPAIVKFLLNSPLNIAVVTFLKKDPASTLPIILSGSNLQFLKELIPLIPANVQIPIEMLKGRLFEAINSQNSQEISGAIEIIILLINRPRLSEDKEIWKEIFNEVTNFWSTTKVVSQKSAIIDLFTYAAKFNMIPINVLHKFMYFDSSVPTVMSTSIIKCCAFYVKMEKKLPHGITSFLINNATERDPLLFVATIEFLVECFNEFYEILPRSAEKLLDLCINPLPQYFVEQIALIKLIKNINFDVFPESKLRTPILDIILNFINKPHPSVIPEIQSLIDQKKIILPYTKLDWYEKAPSYLTLLPYCDPLFIMELLDCNLLPAASYPSAIASIASELKDEDKPVAKKLFNRCLHVILEALHVLKIEYQRASSLKKSATKEWHHLCKGLPEMLAMINDNLPNTPFGKIIDSSLLLLASTIKYVEMSINRAIDLIEIAKVFGTAFTVNSCKIVEEVNRNFKDLKITSQISNFFTKTFPYDDSLYVSLSAIECLPKYQLECVNDHMNAAANTNRSIMLKVQQKKGLYNTFLGLKNDKSKEEFVQQCIQEIPFENWQIEEEDFEFISGLKEIHVKNLTFLDEIHRKVVDLYPESFIIENETKFDNSYIFEDLPETVNIGHEISDEFDQDLPLVERVIPPEVEPISPYKYVPPSKATLRSFLWFSKRTISEEDFQQIEKYALHETGVGDYKFALAFLGYAARLSLKIDIDAWLKILIVDRNNDTSVLSFVVLTTWIRKKWNELSKNELNYLQESMGDLGIHDLSEFNLVKTYKEEHGLLRMAAEAVISIDPSRYEEFPFFADIFLGKENFFQKLDSIIEMLQNEENAPLCYEAVSLMSTYLYPIPKLSRNDVYFMPKHVPILEKYFPTSILIQDFLVIEPPNEEIVDKLITLFENSRIADRFLFYVIAHFNITNEQYKRLIAPIRQMWTNCPYRVHLALKDLAVSESTTTITSQSSDDTKPPSCTRQLVSALTSPNCPKISSKDINNLCAKAKPVLFDLLFIGFDKFSEKLFDHNFKPNYTSGLIFQKQNMDVVIKLKTYLGQINSGGIIVARQFYQLDDKRLCNYFNTVSADAAMIEISEKIIDALIKRDCSTYYMIKYLKAVINNTPLMQMYMNIMKESVLNAPQLVNIFLIIHLFENHLNNSDDQNTKGLWEATKSSLPDKVKEKERADILFTDDPLRAFAKLLEKV</sequence>
<organism evidence="1 2">
    <name type="scientific">Tritrichomonas foetus</name>
    <dbReference type="NCBI Taxonomy" id="1144522"/>
    <lineage>
        <taxon>Eukaryota</taxon>
        <taxon>Metamonada</taxon>
        <taxon>Parabasalia</taxon>
        <taxon>Tritrichomonadida</taxon>
        <taxon>Tritrichomonadidae</taxon>
        <taxon>Tritrichomonas</taxon>
    </lineage>
</organism>
<dbReference type="RefSeq" id="XP_068360947.1">
    <property type="nucleotide sequence ID" value="XM_068503406.1"/>
</dbReference>
<keyword evidence="2" id="KW-1185">Reference proteome</keyword>
<evidence type="ECO:0000313" key="1">
    <source>
        <dbReference type="EMBL" id="OHT07811.1"/>
    </source>
</evidence>
<name>A0A1J4K9B2_9EUKA</name>
<dbReference type="EMBL" id="MLAK01000685">
    <property type="protein sequence ID" value="OHT07811.1"/>
    <property type="molecule type" value="Genomic_DNA"/>
</dbReference>
<dbReference type="OrthoDB" id="10616878at2759"/>
<dbReference type="VEuPathDB" id="TrichDB:TRFO_23848"/>
<dbReference type="GeneID" id="94838110"/>
<dbReference type="InterPro" id="IPR016024">
    <property type="entry name" value="ARM-type_fold"/>
</dbReference>
<comment type="caution">
    <text evidence="1">The sequence shown here is derived from an EMBL/GenBank/DDBJ whole genome shotgun (WGS) entry which is preliminary data.</text>
</comment>
<proteinExistence type="predicted"/>
<evidence type="ECO:0000313" key="2">
    <source>
        <dbReference type="Proteomes" id="UP000179807"/>
    </source>
</evidence>
<reference evidence="1" key="1">
    <citation type="submission" date="2016-10" db="EMBL/GenBank/DDBJ databases">
        <authorList>
            <person name="Benchimol M."/>
            <person name="Almeida L.G."/>
            <person name="Vasconcelos A.T."/>
            <person name="Perreira-Neves A."/>
            <person name="Rosa I.A."/>
            <person name="Tasca T."/>
            <person name="Bogo M.R."/>
            <person name="de Souza W."/>
        </authorList>
    </citation>
    <scope>NUCLEOTIDE SEQUENCE [LARGE SCALE GENOMIC DNA]</scope>
    <source>
        <strain evidence="1">K</strain>
    </source>
</reference>
<accession>A0A1J4K9B2</accession>
<dbReference type="SUPFAM" id="SSF48371">
    <property type="entry name" value="ARM repeat"/>
    <property type="match status" value="1"/>
</dbReference>
<dbReference type="Proteomes" id="UP000179807">
    <property type="component" value="Unassembled WGS sequence"/>
</dbReference>